<dbReference type="RefSeq" id="WP_101678112.1">
    <property type="nucleotide sequence ID" value="NZ_CAUPGZ010000005.1"/>
</dbReference>
<dbReference type="Gene3D" id="3.40.190.10">
    <property type="entry name" value="Periplasmic binding protein-like II"/>
    <property type="match status" value="1"/>
</dbReference>
<feature type="signal peptide" evidence="2">
    <location>
        <begin position="1"/>
        <end position="20"/>
    </location>
</feature>
<dbReference type="PANTHER" id="PTHR30290:SF65">
    <property type="entry name" value="MONOACYL PHOSPHATIDYLINOSITOL TETRAMANNOSIDE-BINDING PROTEIN LPQW-RELATED"/>
    <property type="match status" value="1"/>
</dbReference>
<reference evidence="4" key="1">
    <citation type="submission" date="2017-12" db="EMBL/GenBank/DDBJ databases">
        <authorList>
            <person name="Thomas-White K."/>
            <person name="Wolfe A.J."/>
        </authorList>
    </citation>
    <scope>NUCLEOTIDE SEQUENCE</scope>
    <source>
        <strain evidence="4">UMB0763</strain>
    </source>
</reference>
<dbReference type="Gene3D" id="3.10.105.10">
    <property type="entry name" value="Dipeptide-binding Protein, Domain 3"/>
    <property type="match status" value="1"/>
</dbReference>
<gene>
    <name evidence="4" type="ORF">CYJ47_08050</name>
</gene>
<evidence type="ECO:0000259" key="3">
    <source>
        <dbReference type="Pfam" id="PF00496"/>
    </source>
</evidence>
<evidence type="ECO:0000313" key="4">
    <source>
        <dbReference type="EMBL" id="WOT01235.1"/>
    </source>
</evidence>
<evidence type="ECO:0000313" key="5">
    <source>
        <dbReference type="Proteomes" id="UP000234560"/>
    </source>
</evidence>
<organism evidence="4 5">
    <name type="scientific">Corynebacterium pyruviciproducens</name>
    <dbReference type="NCBI Taxonomy" id="598660"/>
    <lineage>
        <taxon>Bacteria</taxon>
        <taxon>Bacillati</taxon>
        <taxon>Actinomycetota</taxon>
        <taxon>Actinomycetes</taxon>
        <taxon>Mycobacteriales</taxon>
        <taxon>Corynebacteriaceae</taxon>
        <taxon>Corynebacterium</taxon>
    </lineage>
</organism>
<dbReference type="Pfam" id="PF00496">
    <property type="entry name" value="SBP_bac_5"/>
    <property type="match status" value="1"/>
</dbReference>
<keyword evidence="2" id="KW-0732">Signal</keyword>
<dbReference type="EMBL" id="CP136958">
    <property type="protein sequence ID" value="WOT01235.1"/>
    <property type="molecule type" value="Genomic_DNA"/>
</dbReference>
<dbReference type="Proteomes" id="UP000234560">
    <property type="component" value="Chromosome"/>
</dbReference>
<dbReference type="PROSITE" id="PS51257">
    <property type="entry name" value="PROKAR_LIPOPROTEIN"/>
    <property type="match status" value="1"/>
</dbReference>
<dbReference type="Gene3D" id="3.90.76.10">
    <property type="entry name" value="Dipeptide-binding Protein, Domain 1"/>
    <property type="match status" value="1"/>
</dbReference>
<proteinExistence type="predicted"/>
<dbReference type="PANTHER" id="PTHR30290">
    <property type="entry name" value="PERIPLASMIC BINDING COMPONENT OF ABC TRANSPORTER"/>
    <property type="match status" value="1"/>
</dbReference>
<dbReference type="KEGG" id="cpyr:CYJ47_08050"/>
<feature type="region of interest" description="Disordered" evidence="1">
    <location>
        <begin position="342"/>
        <end position="362"/>
    </location>
</feature>
<protein>
    <submittedName>
        <fullName evidence="4">ABC transporter family substrate-binding protein</fullName>
    </submittedName>
</protein>
<dbReference type="GO" id="GO:1904680">
    <property type="term" value="F:peptide transmembrane transporter activity"/>
    <property type="evidence" value="ECO:0007669"/>
    <property type="project" value="TreeGrafter"/>
</dbReference>
<feature type="domain" description="Solute-binding protein family 5" evidence="3">
    <location>
        <begin position="113"/>
        <end position="334"/>
    </location>
</feature>
<dbReference type="InterPro" id="IPR000914">
    <property type="entry name" value="SBP_5_dom"/>
</dbReference>
<dbReference type="AlphaFoldDB" id="A0AAF1BY62"/>
<evidence type="ECO:0000256" key="2">
    <source>
        <dbReference type="SAM" id="SignalP"/>
    </source>
</evidence>
<feature type="chain" id="PRO_5042170989" evidence="2">
    <location>
        <begin position="21"/>
        <end position="518"/>
    </location>
</feature>
<dbReference type="GO" id="GO:0015833">
    <property type="term" value="P:peptide transport"/>
    <property type="evidence" value="ECO:0007669"/>
    <property type="project" value="TreeGrafter"/>
</dbReference>
<accession>A0AAF1BY62</accession>
<name>A0AAF1BY62_9CORY</name>
<dbReference type="SUPFAM" id="SSF53850">
    <property type="entry name" value="Periplasmic binding protein-like II"/>
    <property type="match status" value="1"/>
</dbReference>
<evidence type="ECO:0000256" key="1">
    <source>
        <dbReference type="SAM" id="MobiDB-lite"/>
    </source>
</evidence>
<dbReference type="CDD" id="cd08501">
    <property type="entry name" value="PBP2_Lpqw"/>
    <property type="match status" value="1"/>
</dbReference>
<dbReference type="InterPro" id="IPR039424">
    <property type="entry name" value="SBP_5"/>
</dbReference>
<sequence length="518" mass="56420">MRASLFISLVCSALVVASCAANPGPPPVAEPEVDVRAEAPENNAPVEQTPGRSQINVGIDSINAGFNPHLRADESAFTQSLAALVLPSAFIDGAMNTDLLVSAEPVTPVGEAKQTIRYVITPAAQWSDGTPVTGADFRYLWENMVSTPGVIGAAGYQEISEVRVLDGGKTVEVDFLHSFPQWKRLFTYMLPSHLFVNDTVPFNQVLISSIPASAGKYMLKSVDRGRGVVTLNRNDRYWGDNPAETDVITFQEVRDRTYQLMRSGGVSYSDVAPDETTVDIGTLMHDTAVRVRDREAQLSLVFNMNSPAITTPEQRKIIADTIDPHLLAKIALGRSSHLSVAEPLARNPQVEEKKLPEEGSGSDYVSTRIDVAADSRDQQAVTLAQALVDTLNNKGFDAALIQGDPQVTQADIFVTWERTGDPLAEVSRYQCDSPSNLSGFCDERADFAFQQYLSGERATAKDKVEQLEKNEVISVPIVTDTRVDILSPKILTPAASLDEWPVFFAAGSIPTAPEWRKN</sequence>
<reference evidence="4" key="2">
    <citation type="submission" date="2023-10" db="EMBL/GenBank/DDBJ databases">
        <authorList>
            <person name="Choi B."/>
        </authorList>
    </citation>
    <scope>NUCLEOTIDE SEQUENCE</scope>
    <source>
        <strain evidence="4">UMB0763</strain>
    </source>
</reference>